<reference evidence="3 4" key="1">
    <citation type="submission" date="2017-11" db="EMBL/GenBank/DDBJ databases">
        <title>Complete genome sequence of Sphingomonas sp. Strain Cra20, a psychrotolerant potential plant growth promoting rhizobacteria.</title>
        <authorList>
            <person name="Luo Y."/>
        </authorList>
    </citation>
    <scope>NUCLEOTIDE SEQUENCE [LARGE SCALE GENOMIC DNA]</scope>
    <source>
        <strain evidence="3 4">Cra20</strain>
    </source>
</reference>
<dbReference type="EMBL" id="CP024923">
    <property type="protein sequence ID" value="ATY32459.1"/>
    <property type="molecule type" value="Genomic_DNA"/>
</dbReference>
<organism evidence="3 4">
    <name type="scientific">Sphingomonas psychrotolerans</name>
    <dbReference type="NCBI Taxonomy" id="1327635"/>
    <lineage>
        <taxon>Bacteria</taxon>
        <taxon>Pseudomonadati</taxon>
        <taxon>Pseudomonadota</taxon>
        <taxon>Alphaproteobacteria</taxon>
        <taxon>Sphingomonadales</taxon>
        <taxon>Sphingomonadaceae</taxon>
        <taxon>Sphingomonas</taxon>
    </lineage>
</organism>
<name>A0A2K8ML31_9SPHN</name>
<dbReference type="KEGG" id="sphc:CVN68_11120"/>
<dbReference type="AlphaFoldDB" id="A0A2K8ML31"/>
<dbReference type="InterPro" id="IPR050523">
    <property type="entry name" value="AKR_Detox_Biosynth"/>
</dbReference>
<feature type="domain" description="NADP-dependent oxidoreductase" evidence="2">
    <location>
        <begin position="16"/>
        <end position="314"/>
    </location>
</feature>
<accession>A0A2K8ML31</accession>
<dbReference type="Gene3D" id="3.20.20.100">
    <property type="entry name" value="NADP-dependent oxidoreductase domain"/>
    <property type="match status" value="1"/>
</dbReference>
<dbReference type="Proteomes" id="UP000229081">
    <property type="component" value="Chromosome"/>
</dbReference>
<dbReference type="SUPFAM" id="SSF51430">
    <property type="entry name" value="NAD(P)-linked oxidoreductase"/>
    <property type="match status" value="1"/>
</dbReference>
<dbReference type="InterPro" id="IPR036812">
    <property type="entry name" value="NAD(P)_OxRdtase_dom_sf"/>
</dbReference>
<dbReference type="OrthoDB" id="7181835at2"/>
<evidence type="ECO:0000256" key="1">
    <source>
        <dbReference type="ARBA" id="ARBA00023002"/>
    </source>
</evidence>
<keyword evidence="1" id="KW-0560">Oxidoreductase</keyword>
<dbReference type="GO" id="GO:0005829">
    <property type="term" value="C:cytosol"/>
    <property type="evidence" value="ECO:0007669"/>
    <property type="project" value="TreeGrafter"/>
</dbReference>
<dbReference type="FunFam" id="3.20.20.100:FF:000004">
    <property type="entry name" value="Oxidoreductase, aldo/keto reductase"/>
    <property type="match status" value="1"/>
</dbReference>
<evidence type="ECO:0000313" key="4">
    <source>
        <dbReference type="Proteomes" id="UP000229081"/>
    </source>
</evidence>
<sequence length="316" mass="33196">MTPPRELGASGLMTPPLVLGGNVFGWTADEAASFRILDRFVDAGGTMIDTADVYSSWIPGHRGGESETIIGAWLRASGKRDKVLLATKVGMLDGDGGSKLAPARIVSAAEASLRRLGVDAIDLYFAHQDDEDVPQADVLAAFDTLIKAGKVRVLGASNFHAARLKSALDVATRDGLPHYRVLQPEYNLVSRHKFEGELQDLCITHNIGVVPYYGLASGFLTGKYRGTADLGKSVRGGRMAALLQGKGGAVLAAMDEVAAETGASLAQIALAWLAAQDGVTAPIASATSIEQLDELVGAAEVELTRDQRDRLTAAGA</sequence>
<evidence type="ECO:0000313" key="3">
    <source>
        <dbReference type="EMBL" id="ATY32459.1"/>
    </source>
</evidence>
<gene>
    <name evidence="3" type="ORF">CVN68_11120</name>
</gene>
<dbReference type="PANTHER" id="PTHR43364:SF6">
    <property type="entry name" value="OXIDOREDUCTASE-RELATED"/>
    <property type="match status" value="1"/>
</dbReference>
<dbReference type="Pfam" id="PF00248">
    <property type="entry name" value="Aldo_ket_red"/>
    <property type="match status" value="1"/>
</dbReference>
<keyword evidence="4" id="KW-1185">Reference proteome</keyword>
<protein>
    <submittedName>
        <fullName evidence="3">Alcohol dehydrogenase</fullName>
    </submittedName>
</protein>
<dbReference type="PANTHER" id="PTHR43364">
    <property type="entry name" value="NADH-SPECIFIC METHYLGLYOXAL REDUCTASE-RELATED"/>
    <property type="match status" value="1"/>
</dbReference>
<dbReference type="InterPro" id="IPR023210">
    <property type="entry name" value="NADP_OxRdtase_dom"/>
</dbReference>
<dbReference type="GO" id="GO:0016491">
    <property type="term" value="F:oxidoreductase activity"/>
    <property type="evidence" value="ECO:0007669"/>
    <property type="project" value="UniProtKB-KW"/>
</dbReference>
<dbReference type="PRINTS" id="PR00069">
    <property type="entry name" value="ALDKETRDTASE"/>
</dbReference>
<dbReference type="InterPro" id="IPR020471">
    <property type="entry name" value="AKR"/>
</dbReference>
<dbReference type="CDD" id="cd19081">
    <property type="entry name" value="AKR_AKR9C1"/>
    <property type="match status" value="1"/>
</dbReference>
<evidence type="ECO:0000259" key="2">
    <source>
        <dbReference type="Pfam" id="PF00248"/>
    </source>
</evidence>
<dbReference type="RefSeq" id="WP_100282267.1">
    <property type="nucleotide sequence ID" value="NZ_CP024923.1"/>
</dbReference>
<proteinExistence type="predicted"/>